<keyword evidence="2" id="KW-0675">Receptor</keyword>
<evidence type="ECO:0000313" key="2">
    <source>
        <dbReference type="EMBL" id="PSR89689.1"/>
    </source>
</evidence>
<keyword evidence="3" id="KW-1185">Reference proteome</keyword>
<sequence length="266" mass="31044">MGASTMEEGVLKLVHPGRHVEIHKEPITAAEVMRKNPRHCVTRPDVFKCPWIVVKPESILFPGTVFYIVPNRTIHRLIKARENHNQPPPRQNHSPKYQYHPRYPKQTSTRKSSAGSTPKHQDYGHWFKRPFKCTMSLKEEDSDESYIGRSYSESWSKVIGNNRNTYKNRPFGRRSRDTAILPVNDNHNAKYKSCEQVKVLRSCLRKQDSVRKSRNLRVTFAFPITTRSESHQPSNSIQSNLRLYLDQGFREGKGNGYEKVRRSNHY</sequence>
<dbReference type="PANTHER" id="PTHR33052">
    <property type="entry name" value="DUF4228 DOMAIN PROTEIN-RELATED"/>
    <property type="match status" value="1"/>
</dbReference>
<dbReference type="AlphaFoldDB" id="A0A2R6PEE5"/>
<reference evidence="3" key="2">
    <citation type="journal article" date="2018" name="BMC Genomics">
        <title>A manually annotated Actinidia chinensis var. chinensis (kiwifruit) genome highlights the challenges associated with draft genomes and gene prediction in plants.</title>
        <authorList>
            <person name="Pilkington S.M."/>
            <person name="Crowhurst R."/>
            <person name="Hilario E."/>
            <person name="Nardozza S."/>
            <person name="Fraser L."/>
            <person name="Peng Y."/>
            <person name="Gunaseelan K."/>
            <person name="Simpson R."/>
            <person name="Tahir J."/>
            <person name="Deroles S.C."/>
            <person name="Templeton K."/>
            <person name="Luo Z."/>
            <person name="Davy M."/>
            <person name="Cheng C."/>
            <person name="McNeilage M."/>
            <person name="Scaglione D."/>
            <person name="Liu Y."/>
            <person name="Zhang Q."/>
            <person name="Datson P."/>
            <person name="De Silva N."/>
            <person name="Gardiner S.E."/>
            <person name="Bassett H."/>
            <person name="Chagne D."/>
            <person name="McCallum J."/>
            <person name="Dzierzon H."/>
            <person name="Deng C."/>
            <person name="Wang Y.Y."/>
            <person name="Barron L."/>
            <person name="Manako K."/>
            <person name="Bowen J."/>
            <person name="Foster T.M."/>
            <person name="Erridge Z.A."/>
            <person name="Tiffin H."/>
            <person name="Waite C.N."/>
            <person name="Davies K.M."/>
            <person name="Grierson E.P."/>
            <person name="Laing W.A."/>
            <person name="Kirk R."/>
            <person name="Chen X."/>
            <person name="Wood M."/>
            <person name="Montefiori M."/>
            <person name="Brummell D.A."/>
            <person name="Schwinn K.E."/>
            <person name="Catanach A."/>
            <person name="Fullerton C."/>
            <person name="Li D."/>
            <person name="Meiyalaghan S."/>
            <person name="Nieuwenhuizen N."/>
            <person name="Read N."/>
            <person name="Prakash R."/>
            <person name="Hunter D."/>
            <person name="Zhang H."/>
            <person name="McKenzie M."/>
            <person name="Knabel M."/>
            <person name="Harris A."/>
            <person name="Allan A.C."/>
            <person name="Gleave A."/>
            <person name="Chen A."/>
            <person name="Janssen B.J."/>
            <person name="Plunkett B."/>
            <person name="Ampomah-Dwamena C."/>
            <person name="Voogd C."/>
            <person name="Leif D."/>
            <person name="Lafferty D."/>
            <person name="Souleyre E.J.F."/>
            <person name="Varkonyi-Gasic E."/>
            <person name="Gambi F."/>
            <person name="Hanley J."/>
            <person name="Yao J.L."/>
            <person name="Cheung J."/>
            <person name="David K.M."/>
            <person name="Warren B."/>
            <person name="Marsh K."/>
            <person name="Snowden K.C."/>
            <person name="Lin-Wang K."/>
            <person name="Brian L."/>
            <person name="Martinez-Sanchez M."/>
            <person name="Wang M."/>
            <person name="Ileperuma N."/>
            <person name="Macnee N."/>
            <person name="Campin R."/>
            <person name="McAtee P."/>
            <person name="Drummond R.S.M."/>
            <person name="Espley R.V."/>
            <person name="Ireland H.S."/>
            <person name="Wu R."/>
            <person name="Atkinson R.G."/>
            <person name="Karunairetnam S."/>
            <person name="Bulley S."/>
            <person name="Chunkath S."/>
            <person name="Hanley Z."/>
            <person name="Storey R."/>
            <person name="Thrimawithana A.H."/>
            <person name="Thomson S."/>
            <person name="David C."/>
            <person name="Testolin R."/>
            <person name="Huang H."/>
            <person name="Hellens R.P."/>
            <person name="Schaffer R.J."/>
        </authorList>
    </citation>
    <scope>NUCLEOTIDE SEQUENCE [LARGE SCALE GENOMIC DNA]</scope>
    <source>
        <strain evidence="3">cv. Red5</strain>
    </source>
</reference>
<dbReference type="Pfam" id="PF14009">
    <property type="entry name" value="PADRE"/>
    <property type="match status" value="1"/>
</dbReference>
<name>A0A2R6PEE5_ACTCC</name>
<dbReference type="Gramene" id="PSR89689">
    <property type="protein sequence ID" value="PSR89689"/>
    <property type="gene ID" value="CEY00_Acc29895"/>
</dbReference>
<dbReference type="InParanoid" id="A0A2R6PEE5"/>
<dbReference type="InterPro" id="IPR025322">
    <property type="entry name" value="PADRE_dom"/>
</dbReference>
<gene>
    <name evidence="2" type="ORF">CEY00_Acc29895</name>
</gene>
<evidence type="ECO:0000256" key="1">
    <source>
        <dbReference type="SAM" id="MobiDB-lite"/>
    </source>
</evidence>
<dbReference type="OrthoDB" id="839271at2759"/>
<comment type="caution">
    <text evidence="2">The sequence shown here is derived from an EMBL/GenBank/DDBJ whole genome shotgun (WGS) entry which is preliminary data.</text>
</comment>
<feature type="compositionally biased region" description="Polar residues" evidence="1">
    <location>
        <begin position="105"/>
        <end position="118"/>
    </location>
</feature>
<accession>A0A2R6PEE5</accession>
<organism evidence="2 3">
    <name type="scientific">Actinidia chinensis var. chinensis</name>
    <name type="common">Chinese soft-hair kiwi</name>
    <dbReference type="NCBI Taxonomy" id="1590841"/>
    <lineage>
        <taxon>Eukaryota</taxon>
        <taxon>Viridiplantae</taxon>
        <taxon>Streptophyta</taxon>
        <taxon>Embryophyta</taxon>
        <taxon>Tracheophyta</taxon>
        <taxon>Spermatophyta</taxon>
        <taxon>Magnoliopsida</taxon>
        <taxon>eudicotyledons</taxon>
        <taxon>Gunneridae</taxon>
        <taxon>Pentapetalae</taxon>
        <taxon>asterids</taxon>
        <taxon>Ericales</taxon>
        <taxon>Actinidiaceae</taxon>
        <taxon>Actinidia</taxon>
    </lineage>
</organism>
<proteinExistence type="predicted"/>
<feature type="region of interest" description="Disordered" evidence="1">
    <location>
        <begin position="81"/>
        <end position="121"/>
    </location>
</feature>
<dbReference type="OMA" id="KARENHN"/>
<dbReference type="EMBL" id="NKQK01000026">
    <property type="protein sequence ID" value="PSR89689.1"/>
    <property type="molecule type" value="Genomic_DNA"/>
</dbReference>
<dbReference type="Proteomes" id="UP000241394">
    <property type="component" value="Chromosome LG26"/>
</dbReference>
<reference evidence="2 3" key="1">
    <citation type="submission" date="2017-07" db="EMBL/GenBank/DDBJ databases">
        <title>An improved, manually edited Actinidia chinensis var. chinensis (kiwifruit) genome highlights the challenges associated with draft genomes and gene prediction in plants.</title>
        <authorList>
            <person name="Pilkington S."/>
            <person name="Crowhurst R."/>
            <person name="Hilario E."/>
            <person name="Nardozza S."/>
            <person name="Fraser L."/>
            <person name="Peng Y."/>
            <person name="Gunaseelan K."/>
            <person name="Simpson R."/>
            <person name="Tahir J."/>
            <person name="Deroles S."/>
            <person name="Templeton K."/>
            <person name="Luo Z."/>
            <person name="Davy M."/>
            <person name="Cheng C."/>
            <person name="Mcneilage M."/>
            <person name="Scaglione D."/>
            <person name="Liu Y."/>
            <person name="Zhang Q."/>
            <person name="Datson P."/>
            <person name="De Silva N."/>
            <person name="Gardiner S."/>
            <person name="Bassett H."/>
            <person name="Chagne D."/>
            <person name="Mccallum J."/>
            <person name="Dzierzon H."/>
            <person name="Deng C."/>
            <person name="Wang Y.-Y."/>
            <person name="Barron N."/>
            <person name="Manako K."/>
            <person name="Bowen J."/>
            <person name="Foster T."/>
            <person name="Erridge Z."/>
            <person name="Tiffin H."/>
            <person name="Waite C."/>
            <person name="Davies K."/>
            <person name="Grierson E."/>
            <person name="Laing W."/>
            <person name="Kirk R."/>
            <person name="Chen X."/>
            <person name="Wood M."/>
            <person name="Montefiori M."/>
            <person name="Brummell D."/>
            <person name="Schwinn K."/>
            <person name="Catanach A."/>
            <person name="Fullerton C."/>
            <person name="Li D."/>
            <person name="Meiyalaghan S."/>
            <person name="Nieuwenhuizen N."/>
            <person name="Read N."/>
            <person name="Prakash R."/>
            <person name="Hunter D."/>
            <person name="Zhang H."/>
            <person name="Mckenzie M."/>
            <person name="Knabel M."/>
            <person name="Harris A."/>
            <person name="Allan A."/>
            <person name="Chen A."/>
            <person name="Janssen B."/>
            <person name="Plunkett B."/>
            <person name="Dwamena C."/>
            <person name="Voogd C."/>
            <person name="Leif D."/>
            <person name="Lafferty D."/>
            <person name="Souleyre E."/>
            <person name="Varkonyi-Gasic E."/>
            <person name="Gambi F."/>
            <person name="Hanley J."/>
            <person name="Yao J.-L."/>
            <person name="Cheung J."/>
            <person name="David K."/>
            <person name="Warren B."/>
            <person name="Marsh K."/>
            <person name="Snowden K."/>
            <person name="Lin-Wang K."/>
            <person name="Brian L."/>
            <person name="Martinez-Sanchez M."/>
            <person name="Wang M."/>
            <person name="Ileperuma N."/>
            <person name="Macnee N."/>
            <person name="Campin R."/>
            <person name="Mcatee P."/>
            <person name="Drummond R."/>
            <person name="Espley R."/>
            <person name="Ireland H."/>
            <person name="Wu R."/>
            <person name="Atkinson R."/>
            <person name="Karunairetnam S."/>
            <person name="Bulley S."/>
            <person name="Chunkath S."/>
            <person name="Hanley Z."/>
            <person name="Storey R."/>
            <person name="Thrimawithana A."/>
            <person name="Thomson S."/>
            <person name="David C."/>
            <person name="Testolin R."/>
        </authorList>
    </citation>
    <scope>NUCLEOTIDE SEQUENCE [LARGE SCALE GENOMIC DNA]</scope>
    <source>
        <strain evidence="3">cv. Red5</strain>
        <tissue evidence="2">Young leaf</tissue>
    </source>
</reference>
<evidence type="ECO:0000313" key="3">
    <source>
        <dbReference type="Proteomes" id="UP000241394"/>
    </source>
</evidence>
<protein>
    <submittedName>
        <fullName evidence="2">Odorant receptor 33c like</fullName>
    </submittedName>
</protein>